<protein>
    <submittedName>
        <fullName evidence="2">Uncharacterized protein</fullName>
    </submittedName>
</protein>
<accession>A0ABD3PWP2</accession>
<sequence length="365" mass="40888">MVTERNLSRCEISLLQSLSTIHNNSSRGSLGPRPRRHSINDNAPMKQPIPKVDVQSNQPSPNVQYHRGHRRATVSGPAQQVRSQTLATGVSKSHNDMKVTTTPSQNNRLSFSRRQDGSIHTRTSGFDVNASLKETTNCRPLRDSKSRLPLPPPRTSSTESFKSSFSAAIQQNRMVHLPFANASVSSSSSRPVRRHSTTEMEKLRKTDEAKVQEAAATTSIPPLPFSRSRSVDHSQRNRIQAYSGGRSDYSLGDIASRSHMIIPDDPQDAFNLMSRLKQYDFAFIKRTDGSWTYALLAYRYVDQGKECMLFVLDQGGLMKVIKKTQWPNFIRMVADQKVMKCKPLDPSSPRIISVDSSDVDDSPMI</sequence>
<feature type="compositionally biased region" description="Polar residues" evidence="1">
    <location>
        <begin position="54"/>
        <end position="63"/>
    </location>
</feature>
<dbReference type="Proteomes" id="UP001530400">
    <property type="component" value="Unassembled WGS sequence"/>
</dbReference>
<evidence type="ECO:0000313" key="2">
    <source>
        <dbReference type="EMBL" id="KAL3792348.1"/>
    </source>
</evidence>
<proteinExistence type="predicted"/>
<organism evidence="2 3">
    <name type="scientific">Cyclotella atomus</name>
    <dbReference type="NCBI Taxonomy" id="382360"/>
    <lineage>
        <taxon>Eukaryota</taxon>
        <taxon>Sar</taxon>
        <taxon>Stramenopiles</taxon>
        <taxon>Ochrophyta</taxon>
        <taxon>Bacillariophyta</taxon>
        <taxon>Coscinodiscophyceae</taxon>
        <taxon>Thalassiosirophycidae</taxon>
        <taxon>Stephanodiscales</taxon>
        <taxon>Stephanodiscaceae</taxon>
        <taxon>Cyclotella</taxon>
    </lineage>
</organism>
<evidence type="ECO:0000256" key="1">
    <source>
        <dbReference type="SAM" id="MobiDB-lite"/>
    </source>
</evidence>
<dbReference type="EMBL" id="JALLPJ020000431">
    <property type="protein sequence ID" value="KAL3792348.1"/>
    <property type="molecule type" value="Genomic_DNA"/>
</dbReference>
<feature type="region of interest" description="Disordered" evidence="1">
    <location>
        <begin position="182"/>
        <end position="236"/>
    </location>
</feature>
<keyword evidence="3" id="KW-1185">Reference proteome</keyword>
<feature type="compositionally biased region" description="Basic and acidic residues" evidence="1">
    <location>
        <begin position="196"/>
        <end position="211"/>
    </location>
</feature>
<reference evidence="2 3" key="1">
    <citation type="submission" date="2024-10" db="EMBL/GenBank/DDBJ databases">
        <title>Updated reference genomes for cyclostephanoid diatoms.</title>
        <authorList>
            <person name="Roberts W.R."/>
            <person name="Alverson A.J."/>
        </authorList>
    </citation>
    <scope>NUCLEOTIDE SEQUENCE [LARGE SCALE GENOMIC DNA]</scope>
    <source>
        <strain evidence="2 3">AJA010-31</strain>
    </source>
</reference>
<feature type="region of interest" description="Disordered" evidence="1">
    <location>
        <begin position="22"/>
        <end position="110"/>
    </location>
</feature>
<feature type="compositionally biased region" description="Polar residues" evidence="1">
    <location>
        <begin position="76"/>
        <end position="110"/>
    </location>
</feature>
<evidence type="ECO:0000313" key="3">
    <source>
        <dbReference type="Proteomes" id="UP001530400"/>
    </source>
</evidence>
<dbReference type="AlphaFoldDB" id="A0ABD3PWP2"/>
<name>A0ABD3PWP2_9STRA</name>
<feature type="region of interest" description="Disordered" evidence="1">
    <location>
        <begin position="137"/>
        <end position="160"/>
    </location>
</feature>
<gene>
    <name evidence="2" type="ORF">ACHAWO_000898</name>
</gene>
<comment type="caution">
    <text evidence="2">The sequence shown here is derived from an EMBL/GenBank/DDBJ whole genome shotgun (WGS) entry which is preliminary data.</text>
</comment>